<dbReference type="Gene3D" id="3.40.190.10">
    <property type="entry name" value="Periplasmic binding protein-like II"/>
    <property type="match status" value="2"/>
</dbReference>
<proteinExistence type="predicted"/>
<dbReference type="PANTHER" id="PTHR30006">
    <property type="entry name" value="THIAMINE-BINDING PERIPLASMIC PROTEIN-RELATED"/>
    <property type="match status" value="1"/>
</dbReference>
<dbReference type="SUPFAM" id="SSF53850">
    <property type="entry name" value="Periplasmic binding protein-like II"/>
    <property type="match status" value="1"/>
</dbReference>
<dbReference type="AlphaFoldDB" id="A0A9Q0AY26"/>
<dbReference type="OrthoDB" id="124329at2759"/>
<evidence type="ECO:0000313" key="4">
    <source>
        <dbReference type="Proteomes" id="UP001056436"/>
    </source>
</evidence>
<gene>
    <name evidence="3" type="ORF">CABS02_12196</name>
</gene>
<dbReference type="Proteomes" id="UP001056436">
    <property type="component" value="Unassembled WGS sequence"/>
</dbReference>
<dbReference type="PANTHER" id="PTHR30006:SF2">
    <property type="entry name" value="ABC TRANSPORTER SUBSTRATE-BINDING PROTEIN"/>
    <property type="match status" value="1"/>
</dbReference>
<organism evidence="3 4">
    <name type="scientific">Colletotrichum abscissum</name>
    <dbReference type="NCBI Taxonomy" id="1671311"/>
    <lineage>
        <taxon>Eukaryota</taxon>
        <taxon>Fungi</taxon>
        <taxon>Dikarya</taxon>
        <taxon>Ascomycota</taxon>
        <taxon>Pezizomycotina</taxon>
        <taxon>Sordariomycetes</taxon>
        <taxon>Hypocreomycetidae</taxon>
        <taxon>Glomerellales</taxon>
        <taxon>Glomerellaceae</taxon>
        <taxon>Colletotrichum</taxon>
        <taxon>Colletotrichum acutatum species complex</taxon>
    </lineage>
</organism>
<reference evidence="3" key="1">
    <citation type="submission" date="2019-01" db="EMBL/GenBank/DDBJ databases">
        <title>Colletotrichum abscissum LGMF1257.</title>
        <authorList>
            <person name="Baroncelli R."/>
        </authorList>
    </citation>
    <scope>NUCLEOTIDE SEQUENCE</scope>
    <source>
        <strain evidence="3">Ca142</strain>
    </source>
</reference>
<protein>
    <submittedName>
        <fullName evidence="3">ABC transporter</fullName>
    </submittedName>
</protein>
<accession>A0A9Q0AY26</accession>
<comment type="caution">
    <text evidence="3">The sequence shown here is derived from an EMBL/GenBank/DDBJ whole genome shotgun (WGS) entry which is preliminary data.</text>
</comment>
<name>A0A9Q0AY26_9PEZI</name>
<dbReference type="Pfam" id="PF13343">
    <property type="entry name" value="SBP_bac_6"/>
    <property type="match status" value="1"/>
</dbReference>
<evidence type="ECO:0000313" key="3">
    <source>
        <dbReference type="EMBL" id="KAI3537263.1"/>
    </source>
</evidence>
<evidence type="ECO:0000256" key="2">
    <source>
        <dbReference type="SAM" id="SignalP"/>
    </source>
</evidence>
<keyword evidence="1 2" id="KW-0732">Signal</keyword>
<sequence length="374" mass="41253">MMIGLTLLTATSLATIAAAYDTRFGFNGAPIIETRTLDEIHQAALAEGGIVTAWHGGDETNQQDGLKRAFESRFPGMTLNITVDVSKFHDGNIDRQLALSALGGAGGGAGALYVDTAILQTLHDYPRWDLEGALLHYQPVNFDKIHPAFRDVRGAWYGVSVFAWTFIWNADREEDGPQEFTDFLEPRFKDRLVLTYPNDDDAVLYAFDLIMQQFGYEWFEKLLAQNPRWVRGTGTPVTLLTSPDTTLSATFTAGIGLAPPAPLNVSIPTNGTFVTWAQRAAVFRDAPRPEGAKLLHNFMLSDEYQSAATAAGLWSVRKDAAPPAGYPGIMDVETTNPVEFERFMGDRIRVERLKLFFEDKIGTAQGLSPLIDDL</sequence>
<feature type="chain" id="PRO_5040483032" evidence="2">
    <location>
        <begin position="20"/>
        <end position="374"/>
    </location>
</feature>
<feature type="signal peptide" evidence="2">
    <location>
        <begin position="1"/>
        <end position="19"/>
    </location>
</feature>
<dbReference type="EMBL" id="SDAQ01000116">
    <property type="protein sequence ID" value="KAI3537263.1"/>
    <property type="molecule type" value="Genomic_DNA"/>
</dbReference>
<evidence type="ECO:0000256" key="1">
    <source>
        <dbReference type="ARBA" id="ARBA00022729"/>
    </source>
</evidence>
<keyword evidence="4" id="KW-1185">Reference proteome</keyword>